<accession>A0AAV9W6B3</accession>
<dbReference type="EMBL" id="JAVHJL010000007">
    <property type="protein sequence ID" value="KAK6499917.1"/>
    <property type="molecule type" value="Genomic_DNA"/>
</dbReference>
<comment type="caution">
    <text evidence="3">The sequence shown here is derived from an EMBL/GenBank/DDBJ whole genome shotgun (WGS) entry which is preliminary data.</text>
</comment>
<proteinExistence type="predicted"/>
<feature type="region of interest" description="Disordered" evidence="1">
    <location>
        <begin position="441"/>
        <end position="474"/>
    </location>
</feature>
<feature type="region of interest" description="Disordered" evidence="1">
    <location>
        <begin position="1048"/>
        <end position="1099"/>
    </location>
</feature>
<feature type="region of interest" description="Disordered" evidence="1">
    <location>
        <begin position="309"/>
        <end position="329"/>
    </location>
</feature>
<evidence type="ECO:0000256" key="1">
    <source>
        <dbReference type="SAM" id="MobiDB-lite"/>
    </source>
</evidence>
<feature type="compositionally biased region" description="Polar residues" evidence="1">
    <location>
        <begin position="1280"/>
        <end position="1301"/>
    </location>
</feature>
<feature type="signal peptide" evidence="2">
    <location>
        <begin position="1"/>
        <end position="24"/>
    </location>
</feature>
<keyword evidence="2" id="KW-0732">Signal</keyword>
<protein>
    <submittedName>
        <fullName evidence="3">Uncharacterized protein</fullName>
    </submittedName>
</protein>
<organism evidence="3 4">
    <name type="scientific">Arthrobotrys musiformis</name>
    <dbReference type="NCBI Taxonomy" id="47236"/>
    <lineage>
        <taxon>Eukaryota</taxon>
        <taxon>Fungi</taxon>
        <taxon>Dikarya</taxon>
        <taxon>Ascomycota</taxon>
        <taxon>Pezizomycotina</taxon>
        <taxon>Orbiliomycetes</taxon>
        <taxon>Orbiliales</taxon>
        <taxon>Orbiliaceae</taxon>
        <taxon>Arthrobotrys</taxon>
    </lineage>
</organism>
<sequence>MAKHGFVTTFILVLQLLNPHFSVAWLQINIETGDNTWFRESLDQAPDRYTYTNYQDLSQCYRTLRGRPIQIKGIAIWNRHAYDQSPEIRSIGLYSNSHCNRLTQGNGKYEIRSIPYAVITLDLAKLSGISIIDIANTGLEDPASSWKAIDVERERQPGGFLIGVPDTMLSDSILIWRAEGNQESPTGQQGWEPVTGGITHLDPGLWNYLTGPMLNLYLREVAERVLNVGWMNILGAVDKSVRLFMNLAINLKRSGREELEDEPEVQKAIEQPYVAIDWARPYSSHPLIGIEPVSGIEFQGRPEETTAIERRRESNRLRTSRPSPREEQVGLSLSKIISEPLSNLRTTVFSPPAVQNSFAGTQNKDLWMAGIVAQWEYVTSVLKHARNIYVQHELTQPRQEEEVRSLNHLQQLFSSQPSANVAQIPSSTFEQRHPELLQGEQMQPPEQSYDFQPPAGNQRQGPYQVFPQREPGSEGRMKLETLAQTHPDKKMQTERRIRLSSDTGTQTDPVEFEIETQTEEPIRPPRLNFDTQTEYPIFGEMGMQTERPIRLEMELQTDELINPEIGIQTERPAQYERELQTEFINPEVGMQTEGPIQSEKKLQTEDLIRSETGMQTEGPPQSEKKLQTEDLIRLETGMQTEGPPQSEKRLQTEDLIRSEMGMQTEGPPQSEKELQTEVLVYPEMGMQTEGPPQSEKELQTEPLIRPEMGMQTEGPPQSEKELQTEALVHPEMGMQTEGPSQSEKELQTEALVYPEMGMQTEGPPRSEKELQTELLIRPEMGMQTEGPPQSEKELQTEVLVYPEMGMQTEALVHPEMGMQTEGPPQSEKELQTEELVYPEMGMQTEGPLQSEKELQTEELLRPEIGIQTEVPTQVEIELQTEELIRPEIGVQVDERIGAGVQRDAAQQINPEDIGAEQASPQRSISEQSEAQSEGWPEVQIRIRRNRAEDVQIDPEGRIRLGSIQNSQPEGVRVDPGGVINSVQQNQPGNVQIGLEGLINLNALSPQAPLQGQPGAEGINRPEINRAVQPAAGRVNEEDVVERMFRSDAEAEYQSEFEPSYRSSEDLEESESGSLYEPSEGRPESDRYPAASPPRRRVHAKVRNEQALRELMEAGSSEESEEQIQSEVQIQSDIEEEVAEDQAQTEFNPPLISSSASGTMVAGLRGYKPQPLDWGLINQLREYIAPPPSSKSTSNNLVTIAQIYKPNFLPVNSPDVDPADYLMQKLREAGVESGQMSLIDFPGESFTEEHYANPTAEDEFPTTEASYRRRGRRVNLPDLGMSSSMIEESQDSDYSANQIDPE</sequence>
<feature type="compositionally biased region" description="Polar residues" evidence="1">
    <location>
        <begin position="441"/>
        <end position="461"/>
    </location>
</feature>
<gene>
    <name evidence="3" type="ORF">TWF481_010273</name>
</gene>
<evidence type="ECO:0000313" key="3">
    <source>
        <dbReference type="EMBL" id="KAK6499917.1"/>
    </source>
</evidence>
<keyword evidence="4" id="KW-1185">Reference proteome</keyword>
<evidence type="ECO:0000256" key="2">
    <source>
        <dbReference type="SAM" id="SignalP"/>
    </source>
</evidence>
<name>A0AAV9W6B3_9PEZI</name>
<feature type="region of interest" description="Disordered" evidence="1">
    <location>
        <begin position="486"/>
        <end position="505"/>
    </location>
</feature>
<dbReference type="Proteomes" id="UP001370758">
    <property type="component" value="Unassembled WGS sequence"/>
</dbReference>
<feature type="region of interest" description="Disordered" evidence="1">
    <location>
        <begin position="901"/>
        <end position="938"/>
    </location>
</feature>
<feature type="chain" id="PRO_5043945380" evidence="2">
    <location>
        <begin position="25"/>
        <end position="1301"/>
    </location>
</feature>
<reference evidence="3 4" key="1">
    <citation type="submission" date="2023-08" db="EMBL/GenBank/DDBJ databases">
        <authorList>
            <person name="Palmer J.M."/>
        </authorList>
    </citation>
    <scope>NUCLEOTIDE SEQUENCE [LARGE SCALE GENOMIC DNA]</scope>
    <source>
        <strain evidence="3 4">TWF481</strain>
    </source>
</reference>
<evidence type="ECO:0000313" key="4">
    <source>
        <dbReference type="Proteomes" id="UP001370758"/>
    </source>
</evidence>
<feature type="compositionally biased region" description="Polar residues" evidence="1">
    <location>
        <begin position="918"/>
        <end position="931"/>
    </location>
</feature>
<feature type="compositionally biased region" description="Basic and acidic residues" evidence="1">
    <location>
        <begin position="486"/>
        <end position="499"/>
    </location>
</feature>
<feature type="region of interest" description="Disordered" evidence="1">
    <location>
        <begin position="1250"/>
        <end position="1301"/>
    </location>
</feature>